<dbReference type="PANTHER" id="PTHR48056:SF81">
    <property type="entry name" value="RECEPTOR PROTEIN-TYROSINE KINASE CEPR1"/>
    <property type="match status" value="1"/>
</dbReference>
<keyword evidence="7 8" id="KW-0067">ATP-binding</keyword>
<keyword evidence="3" id="KW-0808">Transferase</keyword>
<feature type="binding site" evidence="8">
    <location>
        <position position="1250"/>
    </location>
    <ligand>
        <name>ATP</name>
        <dbReference type="ChEBI" id="CHEBI:30616"/>
    </ligand>
</feature>
<dbReference type="EMBL" id="LHPF02000036">
    <property type="protein sequence ID" value="PSC68562.1"/>
    <property type="molecule type" value="Genomic_DNA"/>
</dbReference>
<dbReference type="SUPFAM" id="SSF52058">
    <property type="entry name" value="L domain-like"/>
    <property type="match status" value="1"/>
</dbReference>
<dbReference type="PROSITE" id="PS00107">
    <property type="entry name" value="PROTEIN_KINASE_ATP"/>
    <property type="match status" value="1"/>
</dbReference>
<evidence type="ECO:0000256" key="9">
    <source>
        <dbReference type="SAM" id="MobiDB-lite"/>
    </source>
</evidence>
<feature type="compositionally biased region" description="Low complexity" evidence="9">
    <location>
        <begin position="55"/>
        <end position="64"/>
    </location>
</feature>
<evidence type="ECO:0000313" key="11">
    <source>
        <dbReference type="EMBL" id="PSC68562.1"/>
    </source>
</evidence>
<sequence>MDLCDAAADAEVAGGVQWQAASAQQQQQQEAEPAADEDDLMSDMAGLAGAAHDPAQQLQQQQQQQAGAARLAAAARGAAALQQQEEEEELNQGLLLDTPEDDYENFLSDADAAFMLIDPEVAAAYASQDASRASRLASRLAADVAAGLAAGSAAATGLEAHLEGLLGHDQQQQPVSEAYAEAAASAGAIDDDGGPDSEQQRGGVRRPAVHLARAGAVPQSAEQRRAAALAAALEAQQEAHLAQRGQRGSGATGPLPLPRPLGLRSVELRQAGEQAGDGVPRKLSLDITIDADNPEAARRMVGSLAALLKGWQAAGSTRSQAELAVVLEAAAAKVAAAASAGGALGRAGLHPKQLLLQQVEEQGSEPKTCACMGVELPPADGPAPSLAAALHRRYAATRLALCRFACQRQQALALLLVVELALCVAWLAISLLRGAGVAAGAEEEDEQEAGAMRGYHRGTSEQQQQEKQQQTDDLESLAAPASCRGAYKGGAAAEARRAAPRSAVQQSSATVGMRGWAVPLILLCSLAAAQDAVPSSSDAAALEALAASIDNWGEFLAAGAGRASGGAGTPWNSSAPLCQWAGVTCTPAGQVQTLSLQCSGCAVPAVGTLPPELAGLASVTSINLGGNRFHGSVPPEWGAPDAFPALQSLYLNENRLNGSLPSGWGSQGAFPQLTLLRLDSNALSGAVPPAWGTNGGLPNVMVLRLFNNRLSGALPDAWGSPGAWPRLQALALQNNSLTGSVPSSWNDPGAMPALQELTLSDNRLKGQLPASWGGVDSWPAMRYLYMNSNPLGGSLPAEWGRPGSFPSLVVLGLNDTQLTGTLPAAWGDGGFPRVDAFLLQRNDLRGAVPPEWAGLESLERLVLRPGNPQLCGPVPADLPFSICTEADISCVQQRPTLLEEPQCQAAAGAAGAPAAEAAVDGVAAAEPTPGGGGGGGDDGGDGPPVVAIVVPTVVGAAVLAVAGAGLYVASRQRRRRQREKAEAAQREPVQGAHPFDTEEGRAALTSPFAAGAFQSGGQQSSASSSQQPREPPGRARSAGDERRRQRRGAARRPYDSAGEQRSSLQHSSKSSQLSGTSMRSFIAAKCARIETKSLPAPGSGLPPATSADLIEAAEAGRARQHVTAPAAAGGARPEGAEVELQATPQSVSAEEAAEVAEGGDVMGAALQMRRPQPPRRTSSEESPASALSAEALSEAASLAMEDLPFSDWQILPTEIEIAKRPDGSEWLLGSGGFGKVYKALCNGVQPVAIKILAPTTGLDMRQLAMAEFRCEVALLRACRDVNIVQFVGECLSPDQTMLVTEYCEGGNLANNIAASRVSWYRRGKKIALDVARGLVYLHSKRVVHFDLKSPNILLARDGTAKIADVGMARILARDYVTGVVGTLAWAAPELLWGERCTEKADIYSYGILLWEICSGERPVRGQLRDLRVPQECPAELRDLILQCLDARPSLRPSAMEIVQRLSAPPDDTPGGGSRPPSGARGSGDRASGGRGSPSSSRSPRASDESQRPATASGGRGSTSRRPSSGGSRRASDESQGPPTTGSGGRGGADRGCASSGTSPHTSDEQQQPADSAAGSPAAGMRSAGRGTPPVAPPVSRGSGGGAAAVAALRALLGRTRSEGRPPSGSAAAHLQRQQRSALDLGGAAAAQQAQQEQPRRRSAEEASRGAAQRAQQPGGGIDPARWSA</sequence>
<evidence type="ECO:0000256" key="6">
    <source>
        <dbReference type="ARBA" id="ARBA00022777"/>
    </source>
</evidence>
<feature type="region of interest" description="Disordered" evidence="9">
    <location>
        <begin position="924"/>
        <end position="943"/>
    </location>
</feature>
<evidence type="ECO:0000256" key="2">
    <source>
        <dbReference type="ARBA" id="ARBA00022614"/>
    </source>
</evidence>
<dbReference type="PROSITE" id="PS50011">
    <property type="entry name" value="PROTEIN_KINASE_DOM"/>
    <property type="match status" value="1"/>
</dbReference>
<feature type="compositionally biased region" description="Low complexity" evidence="9">
    <location>
        <begin position="18"/>
        <end position="32"/>
    </location>
</feature>
<feature type="compositionally biased region" description="Basic and acidic residues" evidence="9">
    <location>
        <begin position="1653"/>
        <end position="1663"/>
    </location>
</feature>
<reference evidence="11 12" key="1">
    <citation type="journal article" date="2018" name="Plant J.">
        <title>Genome sequences of Chlorella sorokiniana UTEX 1602 and Micractinium conductrix SAG 241.80: implications to maltose excretion by a green alga.</title>
        <authorList>
            <person name="Arriola M.B."/>
            <person name="Velmurugan N."/>
            <person name="Zhang Y."/>
            <person name="Plunkett M.H."/>
            <person name="Hondzo H."/>
            <person name="Barney B.M."/>
        </authorList>
    </citation>
    <scope>NUCLEOTIDE SEQUENCE [LARGE SCALE GENOMIC DNA]</scope>
    <source>
        <strain evidence="11 12">SAG 241.80</strain>
    </source>
</reference>
<evidence type="ECO:0000256" key="1">
    <source>
        <dbReference type="ARBA" id="ARBA00004430"/>
    </source>
</evidence>
<dbReference type="InterPro" id="IPR050647">
    <property type="entry name" value="Plant_LRR-RLKs"/>
</dbReference>
<evidence type="ECO:0000259" key="10">
    <source>
        <dbReference type="PROSITE" id="PS50011"/>
    </source>
</evidence>
<evidence type="ECO:0000256" key="3">
    <source>
        <dbReference type="ARBA" id="ARBA00022679"/>
    </source>
</evidence>
<keyword evidence="12" id="KW-1185">Reference proteome</keyword>
<evidence type="ECO:0000256" key="4">
    <source>
        <dbReference type="ARBA" id="ARBA00022737"/>
    </source>
</evidence>
<accession>A0A2P6V3A1</accession>
<evidence type="ECO:0000256" key="7">
    <source>
        <dbReference type="ARBA" id="ARBA00022840"/>
    </source>
</evidence>
<dbReference type="SMART" id="SM00220">
    <property type="entry name" value="S_TKc"/>
    <property type="match status" value="1"/>
</dbReference>
<dbReference type="SUPFAM" id="SSF56112">
    <property type="entry name" value="Protein kinase-like (PK-like)"/>
    <property type="match status" value="1"/>
</dbReference>
<feature type="domain" description="Protein kinase" evidence="10">
    <location>
        <begin position="1222"/>
        <end position="1463"/>
    </location>
</feature>
<dbReference type="CDD" id="cd13999">
    <property type="entry name" value="STKc_MAP3K-like"/>
    <property type="match status" value="1"/>
</dbReference>
<feature type="compositionally biased region" description="Low complexity" evidence="9">
    <location>
        <begin position="1603"/>
        <end position="1614"/>
    </location>
</feature>
<gene>
    <name evidence="11" type="ORF">C2E20_7899</name>
</gene>
<evidence type="ECO:0000313" key="12">
    <source>
        <dbReference type="Proteomes" id="UP000239649"/>
    </source>
</evidence>
<feature type="region of interest" description="Disordered" evidence="9">
    <location>
        <begin position="239"/>
        <end position="261"/>
    </location>
</feature>
<keyword evidence="5 8" id="KW-0547">Nucleotide-binding</keyword>
<dbReference type="InterPro" id="IPR017441">
    <property type="entry name" value="Protein_kinase_ATP_BS"/>
</dbReference>
<dbReference type="InterPro" id="IPR032675">
    <property type="entry name" value="LRR_dom_sf"/>
</dbReference>
<dbReference type="InterPro" id="IPR008271">
    <property type="entry name" value="Ser/Thr_kinase_AS"/>
</dbReference>
<dbReference type="InterPro" id="IPR000719">
    <property type="entry name" value="Prot_kinase_dom"/>
</dbReference>
<comment type="subcellular location">
    <subcellularLocation>
        <location evidence="1">Cytoplasm</location>
        <location evidence="1">Cytoskeleton</location>
        <location evidence="1">Cilium axoneme</location>
    </subcellularLocation>
</comment>
<evidence type="ECO:0000256" key="8">
    <source>
        <dbReference type="PROSITE-ProRule" id="PRU10141"/>
    </source>
</evidence>
<dbReference type="SMART" id="SM00369">
    <property type="entry name" value="LRR_TYP"/>
    <property type="match status" value="5"/>
</dbReference>
<feature type="region of interest" description="Disordered" evidence="9">
    <location>
        <begin position="172"/>
        <end position="207"/>
    </location>
</feature>
<name>A0A2P6V3A1_9CHLO</name>
<feature type="compositionally biased region" description="Low complexity" evidence="9">
    <location>
        <begin position="1508"/>
        <end position="1528"/>
    </location>
</feature>
<feature type="compositionally biased region" description="Low complexity" evidence="9">
    <location>
        <begin position="178"/>
        <end position="188"/>
    </location>
</feature>
<dbReference type="PANTHER" id="PTHR48056">
    <property type="entry name" value="LRR RECEPTOR-LIKE SERINE/THREONINE-PROTEIN KINASE-RELATED"/>
    <property type="match status" value="1"/>
</dbReference>
<dbReference type="InterPro" id="IPR011009">
    <property type="entry name" value="Kinase-like_dom_sf"/>
</dbReference>
<keyword evidence="4" id="KW-0677">Repeat</keyword>
<keyword evidence="6" id="KW-0418">Kinase</keyword>
<dbReference type="Pfam" id="PF00069">
    <property type="entry name" value="Pkinase"/>
    <property type="match status" value="1"/>
</dbReference>
<feature type="region of interest" description="Disordered" evidence="9">
    <location>
        <begin position="18"/>
        <end position="64"/>
    </location>
</feature>
<keyword evidence="2" id="KW-0433">Leucine-rich repeat</keyword>
<dbReference type="GO" id="GO:0004672">
    <property type="term" value="F:protein kinase activity"/>
    <property type="evidence" value="ECO:0007669"/>
    <property type="project" value="InterPro"/>
</dbReference>
<feature type="compositionally biased region" description="Low complexity" evidence="9">
    <location>
        <begin position="1012"/>
        <end position="1028"/>
    </location>
</feature>
<feature type="region of interest" description="Disordered" evidence="9">
    <location>
        <begin position="1461"/>
        <end position="1684"/>
    </location>
</feature>
<dbReference type="OrthoDB" id="512971at2759"/>
<protein>
    <submittedName>
        <fullName evidence="11">Serine threonine-kinase</fullName>
    </submittedName>
</protein>
<dbReference type="PROSITE" id="PS00108">
    <property type="entry name" value="PROTEIN_KINASE_ST"/>
    <property type="match status" value="1"/>
</dbReference>
<dbReference type="Proteomes" id="UP000239649">
    <property type="component" value="Unassembled WGS sequence"/>
</dbReference>
<feature type="compositionally biased region" description="Low complexity" evidence="9">
    <location>
        <begin position="1566"/>
        <end position="1579"/>
    </location>
</feature>
<feature type="region of interest" description="Disordered" evidence="9">
    <location>
        <begin position="455"/>
        <end position="475"/>
    </location>
</feature>
<dbReference type="GO" id="GO:0005524">
    <property type="term" value="F:ATP binding"/>
    <property type="evidence" value="ECO:0007669"/>
    <property type="project" value="UniProtKB-UniRule"/>
</dbReference>
<evidence type="ECO:0000256" key="5">
    <source>
        <dbReference type="ARBA" id="ARBA00022741"/>
    </source>
</evidence>
<dbReference type="Gene3D" id="3.80.10.10">
    <property type="entry name" value="Ribonuclease Inhibitor"/>
    <property type="match status" value="3"/>
</dbReference>
<dbReference type="STRING" id="554055.A0A2P6V3A1"/>
<feature type="compositionally biased region" description="Low complexity" evidence="9">
    <location>
        <begin position="1641"/>
        <end position="1652"/>
    </location>
</feature>
<feature type="region of interest" description="Disordered" evidence="9">
    <location>
        <begin position="1012"/>
        <end position="1076"/>
    </location>
</feature>
<dbReference type="GO" id="GO:0005930">
    <property type="term" value="C:axoneme"/>
    <property type="evidence" value="ECO:0007669"/>
    <property type="project" value="UniProtKB-SubCell"/>
</dbReference>
<organism evidence="11 12">
    <name type="scientific">Micractinium conductrix</name>
    <dbReference type="NCBI Taxonomy" id="554055"/>
    <lineage>
        <taxon>Eukaryota</taxon>
        <taxon>Viridiplantae</taxon>
        <taxon>Chlorophyta</taxon>
        <taxon>core chlorophytes</taxon>
        <taxon>Trebouxiophyceae</taxon>
        <taxon>Chlorellales</taxon>
        <taxon>Chlorellaceae</taxon>
        <taxon>Chlorella clade</taxon>
        <taxon>Micractinium</taxon>
    </lineage>
</organism>
<dbReference type="Gene3D" id="1.10.510.10">
    <property type="entry name" value="Transferase(Phosphotransferase) domain 1"/>
    <property type="match status" value="1"/>
</dbReference>
<dbReference type="InterPro" id="IPR003591">
    <property type="entry name" value="Leu-rich_rpt_typical-subtyp"/>
</dbReference>
<feature type="compositionally biased region" description="Basic and acidic residues" evidence="9">
    <location>
        <begin position="1031"/>
        <end position="1043"/>
    </location>
</feature>
<proteinExistence type="predicted"/>
<feature type="region of interest" description="Disordered" evidence="9">
    <location>
        <begin position="970"/>
        <end position="995"/>
    </location>
</feature>
<comment type="caution">
    <text evidence="11">The sequence shown here is derived from an EMBL/GenBank/DDBJ whole genome shotgun (WGS) entry which is preliminary data.</text>
</comment>
<feature type="compositionally biased region" description="Low complexity" evidence="9">
    <location>
        <begin position="1062"/>
        <end position="1076"/>
    </location>
</feature>